<sequence length="135" mass="15482">MAEYHTGNLHECEHGFDPKESTLTLSRSTVPSAILRTNRLIHREAQTFRDRQLARLPMPKMSIHAPCYKLCDEIPFFLSIIYGLVYAFRAHPTGKVKFGDVVDAVRRSWRRSGWKFLDGKGGEELARAWATDVAY</sequence>
<dbReference type="EMBL" id="WVTA01000016">
    <property type="protein sequence ID" value="KAK3201565.1"/>
    <property type="molecule type" value="Genomic_DNA"/>
</dbReference>
<dbReference type="AlphaFoldDB" id="A0AAN6LSR5"/>
<evidence type="ECO:0000313" key="2">
    <source>
        <dbReference type="Proteomes" id="UP001280581"/>
    </source>
</evidence>
<comment type="caution">
    <text evidence="1">The sequence shown here is derived from an EMBL/GenBank/DDBJ whole genome shotgun (WGS) entry which is preliminary data.</text>
</comment>
<organism evidence="1 2">
    <name type="scientific">Pseudopithomyces chartarum</name>
    <dbReference type="NCBI Taxonomy" id="1892770"/>
    <lineage>
        <taxon>Eukaryota</taxon>
        <taxon>Fungi</taxon>
        <taxon>Dikarya</taxon>
        <taxon>Ascomycota</taxon>
        <taxon>Pezizomycotina</taxon>
        <taxon>Dothideomycetes</taxon>
        <taxon>Pleosporomycetidae</taxon>
        <taxon>Pleosporales</taxon>
        <taxon>Massarineae</taxon>
        <taxon>Didymosphaeriaceae</taxon>
        <taxon>Pseudopithomyces</taxon>
    </lineage>
</organism>
<dbReference type="Proteomes" id="UP001280581">
    <property type="component" value="Unassembled WGS sequence"/>
</dbReference>
<gene>
    <name evidence="1" type="ORF">GRF29_185g1352757</name>
</gene>
<reference evidence="1 2" key="1">
    <citation type="submission" date="2021-02" db="EMBL/GenBank/DDBJ databases">
        <title>Genome assembly of Pseudopithomyces chartarum.</title>
        <authorList>
            <person name="Jauregui R."/>
            <person name="Singh J."/>
            <person name="Voisey C."/>
        </authorList>
    </citation>
    <scope>NUCLEOTIDE SEQUENCE [LARGE SCALE GENOMIC DNA]</scope>
    <source>
        <strain evidence="1 2">AGR01</strain>
    </source>
</reference>
<evidence type="ECO:0000313" key="1">
    <source>
        <dbReference type="EMBL" id="KAK3201565.1"/>
    </source>
</evidence>
<proteinExistence type="predicted"/>
<name>A0AAN6LSR5_9PLEO</name>
<accession>A0AAN6LSR5</accession>
<protein>
    <submittedName>
        <fullName evidence="1">Uncharacterized protein</fullName>
    </submittedName>
</protein>
<keyword evidence="2" id="KW-1185">Reference proteome</keyword>